<dbReference type="GO" id="GO:0000035">
    <property type="term" value="F:acyl binding"/>
    <property type="evidence" value="ECO:0007669"/>
    <property type="project" value="TreeGrafter"/>
</dbReference>
<dbReference type="PANTHER" id="PTHR20863">
    <property type="entry name" value="ACYL CARRIER PROTEIN"/>
    <property type="match status" value="1"/>
</dbReference>
<keyword evidence="8" id="KW-0809">Transit peptide</keyword>
<organism evidence="15 16">
    <name type="scientific">Acrobeloides nanus</name>
    <dbReference type="NCBI Taxonomy" id="290746"/>
    <lineage>
        <taxon>Eukaryota</taxon>
        <taxon>Metazoa</taxon>
        <taxon>Ecdysozoa</taxon>
        <taxon>Nematoda</taxon>
        <taxon>Chromadorea</taxon>
        <taxon>Rhabditida</taxon>
        <taxon>Tylenchina</taxon>
        <taxon>Cephalobomorpha</taxon>
        <taxon>Cephaloboidea</taxon>
        <taxon>Cephalobidae</taxon>
        <taxon>Acrobeloides</taxon>
    </lineage>
</organism>
<evidence type="ECO:0000256" key="6">
    <source>
        <dbReference type="ARBA" id="ARBA00022553"/>
    </source>
</evidence>
<reference evidence="16" key="1">
    <citation type="submission" date="2022-11" db="UniProtKB">
        <authorList>
            <consortium name="WormBaseParasite"/>
        </authorList>
    </citation>
    <scope>IDENTIFICATION</scope>
</reference>
<keyword evidence="11" id="KW-0496">Mitochondrion</keyword>
<keyword evidence="12 13" id="KW-0275">Fatty acid biosynthesis</keyword>
<evidence type="ECO:0000256" key="13">
    <source>
        <dbReference type="RuleBase" id="RU000722"/>
    </source>
</evidence>
<dbReference type="PANTHER" id="PTHR20863:SF28">
    <property type="entry name" value="ACYL CARRIER PROTEIN, MITOCHONDRIAL"/>
    <property type="match status" value="1"/>
</dbReference>
<comment type="function">
    <text evidence="13">Carrier of the growing fatty acid chain in fatty acid biosynthesis.</text>
</comment>
<keyword evidence="4 13" id="KW-0596">Phosphopantetheine</keyword>
<dbReference type="WBParaSite" id="ACRNAN_scaffold810.g7986.t1">
    <property type="protein sequence ID" value="ACRNAN_scaffold810.g7986.t1"/>
    <property type="gene ID" value="ACRNAN_scaffold810.g7986"/>
</dbReference>
<keyword evidence="9" id="KW-0249">Electron transport</keyword>
<dbReference type="PROSITE" id="PS00012">
    <property type="entry name" value="PHOSPHOPANTETHEINE"/>
    <property type="match status" value="1"/>
</dbReference>
<dbReference type="PROSITE" id="PS50075">
    <property type="entry name" value="CARRIER"/>
    <property type="match status" value="1"/>
</dbReference>
<dbReference type="GO" id="GO:0005739">
    <property type="term" value="C:mitochondrion"/>
    <property type="evidence" value="ECO:0007669"/>
    <property type="project" value="UniProtKB-SubCell"/>
</dbReference>
<evidence type="ECO:0000256" key="2">
    <source>
        <dbReference type="ARBA" id="ARBA00010930"/>
    </source>
</evidence>
<dbReference type="InterPro" id="IPR036736">
    <property type="entry name" value="ACP-like_sf"/>
</dbReference>
<keyword evidence="7" id="KW-0276">Fatty acid metabolism</keyword>
<evidence type="ECO:0000313" key="16">
    <source>
        <dbReference type="WBParaSite" id="ACRNAN_scaffold810.g7986.t1"/>
    </source>
</evidence>
<feature type="domain" description="Carrier" evidence="14">
    <location>
        <begin position="1"/>
        <end position="69"/>
    </location>
</feature>
<keyword evidence="3" id="KW-0813">Transport</keyword>
<dbReference type="InterPro" id="IPR006162">
    <property type="entry name" value="Ppantetheine_attach_site"/>
</dbReference>
<evidence type="ECO:0000256" key="5">
    <source>
        <dbReference type="ARBA" id="ARBA00022516"/>
    </source>
</evidence>
<evidence type="ECO:0000259" key="14">
    <source>
        <dbReference type="PROSITE" id="PS50075"/>
    </source>
</evidence>
<proteinExistence type="inferred from homology"/>
<evidence type="ECO:0000256" key="3">
    <source>
        <dbReference type="ARBA" id="ARBA00022448"/>
    </source>
</evidence>
<accession>A0A914EJ42</accession>
<dbReference type="AlphaFoldDB" id="A0A914EJ42"/>
<dbReference type="GO" id="GO:0000036">
    <property type="term" value="F:acyl carrier activity"/>
    <property type="evidence" value="ECO:0007669"/>
    <property type="project" value="TreeGrafter"/>
</dbReference>
<evidence type="ECO:0000313" key="15">
    <source>
        <dbReference type="Proteomes" id="UP000887540"/>
    </source>
</evidence>
<evidence type="ECO:0000256" key="11">
    <source>
        <dbReference type="ARBA" id="ARBA00023128"/>
    </source>
</evidence>
<name>A0A914EJ42_9BILA</name>
<dbReference type="Gene3D" id="1.10.1200.10">
    <property type="entry name" value="ACP-like"/>
    <property type="match status" value="1"/>
</dbReference>
<evidence type="ECO:0000256" key="12">
    <source>
        <dbReference type="ARBA" id="ARBA00023160"/>
    </source>
</evidence>
<evidence type="ECO:0000256" key="9">
    <source>
        <dbReference type="ARBA" id="ARBA00022982"/>
    </source>
</evidence>
<evidence type="ECO:0000256" key="1">
    <source>
        <dbReference type="ARBA" id="ARBA00004173"/>
    </source>
</evidence>
<evidence type="ECO:0000256" key="8">
    <source>
        <dbReference type="ARBA" id="ARBA00022946"/>
    </source>
</evidence>
<evidence type="ECO:0000256" key="4">
    <source>
        <dbReference type="ARBA" id="ARBA00022450"/>
    </source>
</evidence>
<keyword evidence="15" id="KW-1185">Reference proteome</keyword>
<protein>
    <recommendedName>
        <fullName evidence="13">Acyl carrier protein</fullName>
    </recommendedName>
</protein>
<keyword evidence="6" id="KW-0597">Phosphoprotein</keyword>
<sequence length="73" mass="8631">MLVLRLYDKVDAEKLTIDSEFFKDLGLDSLDFVEMIVAMEDEFQFEIPDGDADRLKTPRDIMQYICDKEDVYE</sequence>
<keyword evidence="5 13" id="KW-0444">Lipid biosynthesis</keyword>
<comment type="subcellular location">
    <subcellularLocation>
        <location evidence="1">Mitochondrion</location>
    </subcellularLocation>
</comment>
<dbReference type="Pfam" id="PF00550">
    <property type="entry name" value="PP-binding"/>
    <property type="match status" value="1"/>
</dbReference>
<dbReference type="Proteomes" id="UP000887540">
    <property type="component" value="Unplaced"/>
</dbReference>
<keyword evidence="10" id="KW-0443">Lipid metabolism</keyword>
<evidence type="ECO:0000256" key="7">
    <source>
        <dbReference type="ARBA" id="ARBA00022832"/>
    </source>
</evidence>
<dbReference type="InterPro" id="IPR009081">
    <property type="entry name" value="PP-bd_ACP"/>
</dbReference>
<dbReference type="SUPFAM" id="SSF47336">
    <property type="entry name" value="ACP-like"/>
    <property type="match status" value="1"/>
</dbReference>
<dbReference type="InterPro" id="IPR003231">
    <property type="entry name" value="ACP"/>
</dbReference>
<evidence type="ECO:0000256" key="10">
    <source>
        <dbReference type="ARBA" id="ARBA00023098"/>
    </source>
</evidence>
<comment type="similarity">
    <text evidence="2">Belongs to the acyl carrier protein (ACP) family.</text>
</comment>